<dbReference type="SUPFAM" id="SSF54637">
    <property type="entry name" value="Thioesterase/thiol ester dehydrase-isomerase"/>
    <property type="match status" value="1"/>
</dbReference>
<dbReference type="Pfam" id="PF03061">
    <property type="entry name" value="4HBT"/>
    <property type="match status" value="1"/>
</dbReference>
<dbReference type="CDD" id="cd03443">
    <property type="entry name" value="PaaI_thioesterase"/>
    <property type="match status" value="1"/>
</dbReference>
<accession>A0A6M4AYC6</accession>
<dbReference type="Gene3D" id="3.10.129.10">
    <property type="entry name" value="Hotdog Thioesterase"/>
    <property type="match status" value="1"/>
</dbReference>
<dbReference type="NCBIfam" id="TIGR00369">
    <property type="entry name" value="unchar_dom_1"/>
    <property type="match status" value="1"/>
</dbReference>
<dbReference type="EMBL" id="CP053015">
    <property type="protein sequence ID" value="QJQ33382.1"/>
    <property type="molecule type" value="Genomic_DNA"/>
</dbReference>
<reference evidence="3 4" key="1">
    <citation type="submission" date="2020-01" db="EMBL/GenBank/DDBJ databases">
        <title>Sphingomonas sp. strain CSW-10.</title>
        <authorList>
            <person name="Chen W.-M."/>
        </authorList>
    </citation>
    <scope>NUCLEOTIDE SEQUENCE [LARGE SCALE GENOMIC DNA]</scope>
    <source>
        <strain evidence="3 4">CSW-10</strain>
    </source>
</reference>
<organism evidence="3 4">
    <name type="scientific">Sphingomonas lacunae</name>
    <dbReference type="NCBI Taxonomy" id="2698828"/>
    <lineage>
        <taxon>Bacteria</taxon>
        <taxon>Pseudomonadati</taxon>
        <taxon>Pseudomonadota</taxon>
        <taxon>Alphaproteobacteria</taxon>
        <taxon>Sphingomonadales</taxon>
        <taxon>Sphingomonadaceae</taxon>
        <taxon>Sphingomonas</taxon>
    </lineage>
</organism>
<gene>
    <name evidence="3" type="ORF">GV829_13825</name>
</gene>
<evidence type="ECO:0000256" key="1">
    <source>
        <dbReference type="ARBA" id="ARBA00022801"/>
    </source>
</evidence>
<feature type="domain" description="Thioesterase" evidence="2">
    <location>
        <begin position="43"/>
        <end position="119"/>
    </location>
</feature>
<dbReference type="GO" id="GO:0016289">
    <property type="term" value="F:acyl-CoA hydrolase activity"/>
    <property type="evidence" value="ECO:0007669"/>
    <property type="project" value="UniProtKB-ARBA"/>
</dbReference>
<protein>
    <submittedName>
        <fullName evidence="3">PaaI family thioesterase</fullName>
    </submittedName>
</protein>
<dbReference type="KEGG" id="slan:GV829_13825"/>
<evidence type="ECO:0000313" key="4">
    <source>
        <dbReference type="Proteomes" id="UP000503018"/>
    </source>
</evidence>
<dbReference type="InterPro" id="IPR029069">
    <property type="entry name" value="HotDog_dom_sf"/>
</dbReference>
<dbReference type="AlphaFoldDB" id="A0A6M4AYC6"/>
<dbReference type="RefSeq" id="WP_169947583.1">
    <property type="nucleotide sequence ID" value="NZ_CP053015.1"/>
</dbReference>
<keyword evidence="4" id="KW-1185">Reference proteome</keyword>
<dbReference type="InterPro" id="IPR003736">
    <property type="entry name" value="PAAI_dom"/>
</dbReference>
<keyword evidence="1" id="KW-0378">Hydrolase</keyword>
<dbReference type="InterPro" id="IPR006683">
    <property type="entry name" value="Thioestr_dom"/>
</dbReference>
<dbReference type="Proteomes" id="UP000503018">
    <property type="component" value="Chromosome"/>
</dbReference>
<proteinExistence type="predicted"/>
<evidence type="ECO:0000313" key="3">
    <source>
        <dbReference type="EMBL" id="QJQ33382.1"/>
    </source>
</evidence>
<name>A0A6M4AYC6_9SPHN</name>
<evidence type="ECO:0000259" key="2">
    <source>
        <dbReference type="Pfam" id="PF03061"/>
    </source>
</evidence>
<sequence>MNKPAVTLPPYADLLGATIVESSPDDAPVLRMEFNPGLSGRPGYLHGGAIAGLLEMAAHAALTASLIASGQEPRFKPIGITIDYVRGGKEQPTFARGRVTRVGKRVATVVVEAWQEEGGPHIAAARLHMLMVD</sequence>